<organism evidence="1">
    <name type="scientific">Cryptosporidium hominis</name>
    <dbReference type="NCBI Taxonomy" id="237895"/>
    <lineage>
        <taxon>Eukaryota</taxon>
        <taxon>Sar</taxon>
        <taxon>Alveolata</taxon>
        <taxon>Apicomplexa</taxon>
        <taxon>Conoidasida</taxon>
        <taxon>Coccidia</taxon>
        <taxon>Eucoccidiorida</taxon>
        <taxon>Eimeriorina</taxon>
        <taxon>Cryptosporidiidae</taxon>
        <taxon>Cryptosporidium</taxon>
    </lineage>
</organism>
<reference evidence="1" key="2">
    <citation type="submission" date="2015-08" db="EMBL/GenBank/DDBJ databases">
        <authorList>
            <person name="Babu N.S."/>
            <person name="Beckwith C.J."/>
            <person name="Beseler K.G."/>
            <person name="Brison A."/>
            <person name="Carone J.V."/>
            <person name="Caskin T.P."/>
            <person name="Diamond M."/>
            <person name="Durham M.E."/>
            <person name="Foxe J.M."/>
            <person name="Go M."/>
            <person name="Henderson B.A."/>
            <person name="Jones I.B."/>
            <person name="McGettigan J.A."/>
            <person name="Micheletti S.J."/>
            <person name="Nasrallah M.E."/>
            <person name="Ortiz D."/>
            <person name="Piller C.R."/>
            <person name="Privatt S.R."/>
            <person name="Schneider S.L."/>
            <person name="Sharp S."/>
            <person name="Smith T.C."/>
            <person name="Stanton J.D."/>
            <person name="Ullery H.E."/>
            <person name="Wilson R.J."/>
            <person name="Serrano M.G."/>
            <person name="Buck G."/>
            <person name="Lee V."/>
            <person name="Wang Y."/>
            <person name="Carvalho R."/>
            <person name="Voegtly L."/>
            <person name="Shi R."/>
            <person name="Duckworth R."/>
            <person name="Johnson A."/>
            <person name="Loviza R."/>
            <person name="Walstead R."/>
            <person name="Shah Z."/>
            <person name="Kiflezghi M."/>
            <person name="Wade K."/>
            <person name="Ball S.L."/>
            <person name="Bradley K.W."/>
            <person name="Asai D.J."/>
            <person name="Bowman C.A."/>
            <person name="Russell D.A."/>
            <person name="Pope W.H."/>
            <person name="Jacobs-Sera D."/>
            <person name="Hendrix R.W."/>
            <person name="Hatfull G.F."/>
        </authorList>
    </citation>
    <scope>NUCLEOTIDE SEQUENCE [LARGE SCALE GENOMIC DNA]</scope>
</reference>
<dbReference type="VEuPathDB" id="CryptoDB:CHUDEA1_1200"/>
<keyword evidence="3" id="KW-1185">Reference proteome</keyword>
<accession>A0A0S4TB81</accession>
<evidence type="ECO:0000313" key="1">
    <source>
        <dbReference type="EMBL" id="CUV04063.1"/>
    </source>
</evidence>
<evidence type="ECO:0000313" key="3">
    <source>
        <dbReference type="Proteomes" id="UP001429100"/>
    </source>
</evidence>
<gene>
    <name evidence="1" type="ORF">CHUDEA1_1200</name>
    <name evidence="2" type="ORF">GY17_00001125</name>
</gene>
<dbReference type="VEuPathDB" id="CryptoDB:Chro.10141"/>
<evidence type="ECO:0000313" key="2">
    <source>
        <dbReference type="EMBL" id="PPS96971.1"/>
    </source>
</evidence>
<dbReference type="Proteomes" id="UP000199752">
    <property type="component" value="Chromosome 1"/>
</dbReference>
<sequence length="307" mass="34830">MKGEVSLIEKKHITGGNDEYVSAVEVKKTAQQQSEAAKDIMSCSNLNIYYPIQTTQRKSNETDSEGFCFEKNQYPSSTRVLSELDDCIEESFESLSGVGKTCNKTISRKESLECIEWSGEERVFSPETKFPLSKIEFYSNWKNIINHQDAPRTPQFRATYILPTSPHFSDSDEFYSDSSSNSSESLLYIQKETPIMRKNNNAFKANSRRVNGISWNQYEGANEVNYNCISPSLPIPSSIQGRNRLDILLSQWVSYFSGRQSIDINDIDCATQYFTGLDGATLAAVTSSLIYIGHCARYTQIRKYNQE</sequence>
<proteinExistence type="predicted"/>
<dbReference type="Proteomes" id="UP001429100">
    <property type="component" value="Unassembled WGS sequence"/>
</dbReference>
<dbReference type="VEuPathDB" id="CryptoDB:ChTU502y2012_411g0220"/>
<dbReference type="EMBL" id="LN877947">
    <property type="protein sequence ID" value="CUV04063.1"/>
    <property type="molecule type" value="Genomic_DNA"/>
</dbReference>
<protein>
    <submittedName>
        <fullName evidence="1">Uncharacterized protein</fullName>
    </submittedName>
</protein>
<reference evidence="2 3" key="1">
    <citation type="submission" date="2014-11" db="EMBL/GenBank/DDBJ databases">
        <title>Comparative genomic analysis of Cryptosporidium hominis reveals occurrence of genetic recombination in virulent subtypes.</title>
        <authorList>
            <person name="Guo Y."/>
            <person name="Tang K."/>
            <person name="Frace M."/>
            <person name="Li N."/>
            <person name="Roellig D.M."/>
            <person name="Sammons S."/>
            <person name="Knipe K."/>
            <person name="Rowe L."/>
            <person name="Feng Y."/>
            <person name="Xiao L."/>
        </authorList>
    </citation>
    <scope>NUCLEOTIDE SEQUENCE [LARGE SCALE GENOMIC DNA]</scope>
    <source>
        <strain evidence="2">30976</strain>
    </source>
</reference>
<reference evidence="2 3" key="3">
    <citation type="submission" date="2017-10" db="EMBL/GenBank/DDBJ databases">
        <title>Consistent, comparative and evidence-based genome annotation and re-annotation for the closely-related species, Cryptosporidium parvum, C. hominis and C. tyzzeri.</title>
        <authorList>
            <person name="Baptista R.P."/>
            <person name="Li Y."/>
            <person name="Sateriale A."/>
            <person name="Striepen B."/>
            <person name="Kissinger J.C."/>
        </authorList>
    </citation>
    <scope>NUCLEOTIDE SEQUENCE [LARGE SCALE GENOMIC DNA]</scope>
    <source>
        <strain evidence="2">30976</strain>
    </source>
</reference>
<dbReference type="AlphaFoldDB" id="A0A0S4TB81"/>
<dbReference type="EMBL" id="JTAI01000044">
    <property type="protein sequence ID" value="PPS96971.1"/>
    <property type="molecule type" value="Genomic_DNA"/>
</dbReference>
<name>A0A0S4TB81_CRYHO</name>
<dbReference type="VEuPathDB" id="CryptoDB:GY17_00001125"/>